<evidence type="ECO:0000259" key="2">
    <source>
        <dbReference type="PROSITE" id="PS50006"/>
    </source>
</evidence>
<dbReference type="EMBL" id="JYJG01000253">
    <property type="protein sequence ID" value="KJK44294.1"/>
    <property type="molecule type" value="Genomic_DNA"/>
</dbReference>
<gene>
    <name evidence="3" type="ORF">UK23_29925</name>
</gene>
<evidence type="ECO:0000256" key="1">
    <source>
        <dbReference type="ARBA" id="ARBA00022553"/>
    </source>
</evidence>
<dbReference type="Proteomes" id="UP000033393">
    <property type="component" value="Unassembled WGS sequence"/>
</dbReference>
<comment type="caution">
    <text evidence="3">The sequence shown here is derived from an EMBL/GenBank/DDBJ whole genome shotgun (WGS) entry which is preliminary data.</text>
</comment>
<dbReference type="SUPFAM" id="SSF49879">
    <property type="entry name" value="SMAD/FHA domain"/>
    <property type="match status" value="1"/>
</dbReference>
<dbReference type="AlphaFoldDB" id="A0A0F0GLA6"/>
<organism evidence="3 4">
    <name type="scientific">Lentzea aerocolonigenes</name>
    <name type="common">Lechevalieria aerocolonigenes</name>
    <name type="synonym">Saccharothrix aerocolonigenes</name>
    <dbReference type="NCBI Taxonomy" id="68170"/>
    <lineage>
        <taxon>Bacteria</taxon>
        <taxon>Bacillati</taxon>
        <taxon>Actinomycetota</taxon>
        <taxon>Actinomycetes</taxon>
        <taxon>Pseudonocardiales</taxon>
        <taxon>Pseudonocardiaceae</taxon>
        <taxon>Lentzea</taxon>
    </lineage>
</organism>
<keyword evidence="4" id="KW-1185">Reference proteome</keyword>
<protein>
    <recommendedName>
        <fullName evidence="2">FHA domain-containing protein</fullName>
    </recommendedName>
</protein>
<reference evidence="3 4" key="1">
    <citation type="submission" date="2015-02" db="EMBL/GenBank/DDBJ databases">
        <authorList>
            <person name="Ju K.-S."/>
            <person name="Doroghazi J.R."/>
            <person name="Metcalf W."/>
        </authorList>
    </citation>
    <scope>NUCLEOTIDE SEQUENCE [LARGE SCALE GENOMIC DNA]</scope>
    <source>
        <strain evidence="3 4">NRRL B-16140</strain>
    </source>
</reference>
<dbReference type="RefSeq" id="WP_045315026.1">
    <property type="nucleotide sequence ID" value="NZ_JYJG01000253.1"/>
</dbReference>
<keyword evidence="1" id="KW-0597">Phosphoprotein</keyword>
<dbReference type="InterPro" id="IPR008984">
    <property type="entry name" value="SMAD_FHA_dom_sf"/>
</dbReference>
<sequence>MKIFPEGDEVFESLARQVPKTVPGGIVALAVTGRVNSAPVDGHTVVFGRNRPDVDICVGESDLRVSRRHGALTCREGAWWVSNLGRLPIRLPKSRWLFPDEDAVPLSDGYTPLFIRGTRDREHLLELYVAGPDGGQPAVPHGAVTEPPRRWRLTDDERLLLVVLGQRYLMHEANPQPLARQHVAEVMAELRPDEAWSHKKVEHMVAAVRSRLSREGVAGLVREEVGEPVGNALNDNLMRELVLSTTLVPPDLALIDALS</sequence>
<dbReference type="OrthoDB" id="4213445at2"/>
<dbReference type="Pfam" id="PF00498">
    <property type="entry name" value="FHA"/>
    <property type="match status" value="1"/>
</dbReference>
<accession>A0A0F0GLA6</accession>
<proteinExistence type="predicted"/>
<dbReference type="CDD" id="cd00060">
    <property type="entry name" value="FHA"/>
    <property type="match status" value="1"/>
</dbReference>
<dbReference type="PROSITE" id="PS50006">
    <property type="entry name" value="FHA_DOMAIN"/>
    <property type="match status" value="1"/>
</dbReference>
<evidence type="ECO:0000313" key="3">
    <source>
        <dbReference type="EMBL" id="KJK44294.1"/>
    </source>
</evidence>
<dbReference type="eggNOG" id="COG1716">
    <property type="taxonomic scope" value="Bacteria"/>
</dbReference>
<dbReference type="Gene3D" id="2.60.200.20">
    <property type="match status" value="1"/>
</dbReference>
<dbReference type="InterPro" id="IPR000253">
    <property type="entry name" value="FHA_dom"/>
</dbReference>
<feature type="domain" description="FHA" evidence="2">
    <location>
        <begin position="45"/>
        <end position="86"/>
    </location>
</feature>
<evidence type="ECO:0000313" key="4">
    <source>
        <dbReference type="Proteomes" id="UP000033393"/>
    </source>
</evidence>
<name>A0A0F0GLA6_LENAE</name>